<dbReference type="InterPro" id="IPR024463">
    <property type="entry name" value="Transposase_TnpC_homeodom"/>
</dbReference>
<dbReference type="InterPro" id="IPR052344">
    <property type="entry name" value="Transposase-related"/>
</dbReference>
<dbReference type="PANTHER" id="PTHR33678">
    <property type="entry name" value="BLL1576 PROTEIN"/>
    <property type="match status" value="1"/>
</dbReference>
<evidence type="ECO:0000259" key="4">
    <source>
        <dbReference type="Pfam" id="PF13007"/>
    </source>
</evidence>
<dbReference type="EMBL" id="BQNJ01000002">
    <property type="protein sequence ID" value="GKH03306.1"/>
    <property type="molecule type" value="Genomic_DNA"/>
</dbReference>
<reference evidence="5" key="1">
    <citation type="submission" date="2022-01" db="EMBL/GenBank/DDBJ databases">
        <title>Novel bile acid biosynthetic pathways are enriched in the microbiome of centenarians.</title>
        <authorList>
            <person name="Sato Y."/>
            <person name="Atarashi K."/>
            <person name="Plichta R.D."/>
            <person name="Arai Y."/>
            <person name="Sasajima S."/>
            <person name="Kearney M.S."/>
            <person name="Suda W."/>
            <person name="Takeshita K."/>
            <person name="Sasaki T."/>
            <person name="Okamoto S."/>
            <person name="Skelly N.A."/>
            <person name="Okamura Y."/>
            <person name="Vlamakis H."/>
            <person name="Li Y."/>
            <person name="Tanoue T."/>
            <person name="Takei H."/>
            <person name="Nittono H."/>
            <person name="Narushima S."/>
            <person name="Irie J."/>
            <person name="Itoh H."/>
            <person name="Moriya K."/>
            <person name="Sugiura Y."/>
            <person name="Suematsu M."/>
            <person name="Moritoki N."/>
            <person name="Shibata S."/>
            <person name="Littman R.D."/>
            <person name="Fischbach A.M."/>
            <person name="Uwamino Y."/>
            <person name="Inoue T."/>
            <person name="Honda A."/>
            <person name="Hattori M."/>
            <person name="Murai T."/>
            <person name="Xavier J.R."/>
            <person name="Hirose N."/>
            <person name="Honda K."/>
        </authorList>
    </citation>
    <scope>NUCLEOTIDE SEQUENCE</scope>
    <source>
        <strain evidence="5">CE91-St55</strain>
    </source>
</reference>
<feature type="compositionally biased region" description="Low complexity" evidence="1">
    <location>
        <begin position="77"/>
        <end position="97"/>
    </location>
</feature>
<protein>
    <submittedName>
        <fullName evidence="5">Transposase</fullName>
    </submittedName>
</protein>
<name>A0AA37JQN9_9FIRM</name>
<dbReference type="InterPro" id="IPR004291">
    <property type="entry name" value="Transposase_IS66_central"/>
</dbReference>
<evidence type="ECO:0000259" key="3">
    <source>
        <dbReference type="Pfam" id="PF13005"/>
    </source>
</evidence>
<gene>
    <name evidence="5" type="ORF">CE91St55_52870</name>
</gene>
<organism evidence="5 6">
    <name type="scientific">Hungatella hathewayi</name>
    <dbReference type="NCBI Taxonomy" id="154046"/>
    <lineage>
        <taxon>Bacteria</taxon>
        <taxon>Bacillati</taxon>
        <taxon>Bacillota</taxon>
        <taxon>Clostridia</taxon>
        <taxon>Lachnospirales</taxon>
        <taxon>Lachnospiraceae</taxon>
        <taxon>Hungatella</taxon>
    </lineage>
</organism>
<proteinExistence type="predicted"/>
<dbReference type="NCBIfam" id="NF033517">
    <property type="entry name" value="transpos_IS66"/>
    <property type="match status" value="1"/>
</dbReference>
<feature type="domain" description="Transposase TnpC homeodomain" evidence="4">
    <location>
        <begin position="55"/>
        <end position="114"/>
    </location>
</feature>
<evidence type="ECO:0000313" key="5">
    <source>
        <dbReference type="EMBL" id="GKH03306.1"/>
    </source>
</evidence>
<feature type="domain" description="Transposase IS66 central" evidence="2">
    <location>
        <begin position="204"/>
        <end position="446"/>
    </location>
</feature>
<accession>A0AA37JQN9</accession>
<dbReference type="PANTHER" id="PTHR33678:SF2">
    <property type="match status" value="1"/>
</dbReference>
<evidence type="ECO:0000256" key="1">
    <source>
        <dbReference type="SAM" id="MobiDB-lite"/>
    </source>
</evidence>
<evidence type="ECO:0000313" key="6">
    <source>
        <dbReference type="Proteomes" id="UP001055091"/>
    </source>
</evidence>
<dbReference type="Pfam" id="PF13007">
    <property type="entry name" value="LZ_Tnp_IS66"/>
    <property type="match status" value="1"/>
</dbReference>
<comment type="caution">
    <text evidence="5">The sequence shown here is derived from an EMBL/GenBank/DDBJ whole genome shotgun (WGS) entry which is preliminary data.</text>
</comment>
<dbReference type="Pfam" id="PF03050">
    <property type="entry name" value="DDE_Tnp_IS66"/>
    <property type="match status" value="1"/>
</dbReference>
<sequence length="446" mass="51585">MASGAKDIQFRELKDTISQLNMTIRTQNDLIISLQKMLEERNAKDDEKDRIISNLQAQLEYFKQKLFGSSSERRSDLPGQLSLFSGSGSGEEPLPELIEPEFTEVKTSKQERKPKADYDEMFANLPIHYEEVNTLSEEEKQCPECGAGMIPTGHEEIRTELRYTRAKLERIVYIAATYGCPACKDTEDPRFMKDEGSPALIPGGYASASLVSHIMYEKYADALPLYRQEKGFELLGVSISRTTMANWIITCSQNYLKPIYDYFHPELLKRHFLMADETPIQVLKEPGRRPQNKSYIWLMRSGEDRLPPIILYHYTETRAGGNAADFLDGIDEGSYVMVDGYSGYNRLKKIRRCCCYAHIRRYLMEAIPSGQEKDYSHPAVQGVLYCNKLFEYERSYKAKGLSYAQVYKRRQKEAKPVVECFMRWLDGQHPEKWSRMDRAVTYIQNR</sequence>
<feature type="domain" description="Transposase IS66 zinc-finger binding" evidence="3">
    <location>
        <begin position="139"/>
        <end position="183"/>
    </location>
</feature>
<dbReference type="InterPro" id="IPR024474">
    <property type="entry name" value="Znf_dom_IS66"/>
</dbReference>
<dbReference type="Proteomes" id="UP001055091">
    <property type="component" value="Unassembled WGS sequence"/>
</dbReference>
<feature type="region of interest" description="Disordered" evidence="1">
    <location>
        <begin position="71"/>
        <end position="98"/>
    </location>
</feature>
<dbReference type="Pfam" id="PF13005">
    <property type="entry name" value="zf-IS66"/>
    <property type="match status" value="1"/>
</dbReference>
<dbReference type="AlphaFoldDB" id="A0AA37JQN9"/>
<evidence type="ECO:0000259" key="2">
    <source>
        <dbReference type="Pfam" id="PF03050"/>
    </source>
</evidence>